<dbReference type="InterPro" id="IPR046520">
    <property type="entry name" value="DUF6697"/>
</dbReference>
<dbReference type="Proteomes" id="UP001221757">
    <property type="component" value="Unassembled WGS sequence"/>
</dbReference>
<feature type="compositionally biased region" description="Polar residues" evidence="1">
    <location>
        <begin position="132"/>
        <end position="156"/>
    </location>
</feature>
<dbReference type="AlphaFoldDB" id="A0AAD7CZV5"/>
<feature type="domain" description="DUF6697" evidence="2">
    <location>
        <begin position="372"/>
        <end position="478"/>
    </location>
</feature>
<evidence type="ECO:0000313" key="4">
    <source>
        <dbReference type="Proteomes" id="UP001221757"/>
    </source>
</evidence>
<feature type="region of interest" description="Disordered" evidence="1">
    <location>
        <begin position="84"/>
        <end position="156"/>
    </location>
</feature>
<comment type="caution">
    <text evidence="3">The sequence shown here is derived from an EMBL/GenBank/DDBJ whole genome shotgun (WGS) entry which is preliminary data.</text>
</comment>
<evidence type="ECO:0000256" key="1">
    <source>
        <dbReference type="SAM" id="MobiDB-lite"/>
    </source>
</evidence>
<organism evidence="3 4">
    <name type="scientific">Mycena rosella</name>
    <name type="common">Pink bonnet</name>
    <name type="synonym">Agaricus rosellus</name>
    <dbReference type="NCBI Taxonomy" id="1033263"/>
    <lineage>
        <taxon>Eukaryota</taxon>
        <taxon>Fungi</taxon>
        <taxon>Dikarya</taxon>
        <taxon>Basidiomycota</taxon>
        <taxon>Agaricomycotina</taxon>
        <taxon>Agaricomycetes</taxon>
        <taxon>Agaricomycetidae</taxon>
        <taxon>Agaricales</taxon>
        <taxon>Marasmiineae</taxon>
        <taxon>Mycenaceae</taxon>
        <taxon>Mycena</taxon>
    </lineage>
</organism>
<proteinExistence type="predicted"/>
<dbReference type="EMBL" id="JARKIE010000173">
    <property type="protein sequence ID" value="KAJ7671735.1"/>
    <property type="molecule type" value="Genomic_DNA"/>
</dbReference>
<feature type="region of interest" description="Disordered" evidence="1">
    <location>
        <begin position="40"/>
        <end position="68"/>
    </location>
</feature>
<accession>A0AAD7CZV5</accession>
<protein>
    <recommendedName>
        <fullName evidence="2">DUF6697 domain-containing protein</fullName>
    </recommendedName>
</protein>
<name>A0AAD7CZV5_MYCRO</name>
<evidence type="ECO:0000259" key="2">
    <source>
        <dbReference type="Pfam" id="PF20411"/>
    </source>
</evidence>
<dbReference type="Pfam" id="PF20411">
    <property type="entry name" value="DUF6697"/>
    <property type="match status" value="1"/>
</dbReference>
<feature type="region of interest" description="Disordered" evidence="1">
    <location>
        <begin position="181"/>
        <end position="219"/>
    </location>
</feature>
<reference evidence="3" key="1">
    <citation type="submission" date="2023-03" db="EMBL/GenBank/DDBJ databases">
        <title>Massive genome expansion in bonnet fungi (Mycena s.s.) driven by repeated elements and novel gene families across ecological guilds.</title>
        <authorList>
            <consortium name="Lawrence Berkeley National Laboratory"/>
            <person name="Harder C.B."/>
            <person name="Miyauchi S."/>
            <person name="Viragh M."/>
            <person name="Kuo A."/>
            <person name="Thoen E."/>
            <person name="Andreopoulos B."/>
            <person name="Lu D."/>
            <person name="Skrede I."/>
            <person name="Drula E."/>
            <person name="Henrissat B."/>
            <person name="Morin E."/>
            <person name="Kohler A."/>
            <person name="Barry K."/>
            <person name="LaButti K."/>
            <person name="Morin E."/>
            <person name="Salamov A."/>
            <person name="Lipzen A."/>
            <person name="Mereny Z."/>
            <person name="Hegedus B."/>
            <person name="Baldrian P."/>
            <person name="Stursova M."/>
            <person name="Weitz H."/>
            <person name="Taylor A."/>
            <person name="Grigoriev I.V."/>
            <person name="Nagy L.G."/>
            <person name="Martin F."/>
            <person name="Kauserud H."/>
        </authorList>
    </citation>
    <scope>NUCLEOTIDE SEQUENCE</scope>
    <source>
        <strain evidence="3">CBHHK067</strain>
    </source>
</reference>
<sequence>MRTGFKKERSMALVIAPSTAIKHKDKVPPTIGSYSSTFKTELEKEETEENLPPGASKDQKEASKPLLLSETYPASLRVKYEAGKVENDSKFQPDPPVSALGQGSDRKIPQLGGILNNGAQVNQVDLEDAPANRQNVSSQDANRPAQSHDNTSEIQASPSVLPHHLSASEQMYPSVATISQFDEKPGRPKKRAVAAGGSVSVKKEEPDEDAILAEGSPPHKRPRIFMEAIEIQRQRVSPAGQVRLQPLTQQAQNQVAKLANPIVKIKKELEMCVESVVYRLNAIGLEPFLISLPDSIRRKTTTREWVSKQYGGSSQGSCPPIAREQFKHDMILRFFGLDYNPHLPKNPGDPGLVFFGVGKAYKWADAAEDVFFKAQWCHTIKSGGGGSNSRALRINVDLHRRLKRRPTAAETQQALQSSNTFMHLSETQIDAGFEKGQAVGVSYIHVLVSVLHRVLLQEIAVWTMKCVGYREGLQRKLAGNIPSGWARA</sequence>
<gene>
    <name evidence="3" type="ORF">B0H17DRAFT_1141506</name>
</gene>
<keyword evidence="4" id="KW-1185">Reference proteome</keyword>
<evidence type="ECO:0000313" key="3">
    <source>
        <dbReference type="EMBL" id="KAJ7671735.1"/>
    </source>
</evidence>